<evidence type="ECO:0008006" key="3">
    <source>
        <dbReference type="Google" id="ProtNLM"/>
    </source>
</evidence>
<evidence type="ECO:0000313" key="1">
    <source>
        <dbReference type="EMBL" id="PZV78586.1"/>
    </source>
</evidence>
<dbReference type="Proteomes" id="UP000248917">
    <property type="component" value="Unassembled WGS sequence"/>
</dbReference>
<dbReference type="OrthoDB" id="826796at2"/>
<sequence>MKVTAIIEDELIEELVRESGAKNITEGLRIAIKEYLSKKKIRDFSEQMVAEPLEFEYGAAYLREQNRK</sequence>
<accession>A0A326RLT9</accession>
<dbReference type="EMBL" id="QKTX01000016">
    <property type="protein sequence ID" value="PZV78586.1"/>
    <property type="molecule type" value="Genomic_DNA"/>
</dbReference>
<evidence type="ECO:0000313" key="2">
    <source>
        <dbReference type="Proteomes" id="UP000248917"/>
    </source>
</evidence>
<dbReference type="RefSeq" id="WP_111394427.1">
    <property type="nucleotide sequence ID" value="NZ_JBJINY010000017.1"/>
</dbReference>
<proteinExistence type="predicted"/>
<comment type="caution">
    <text evidence="1">The sequence shown here is derived from an EMBL/GenBank/DDBJ whole genome shotgun (WGS) entry which is preliminary data.</text>
</comment>
<protein>
    <recommendedName>
        <fullName evidence="3">VapB protein of antitoxin of type II toxin-antitoxin system</fullName>
    </recommendedName>
</protein>
<gene>
    <name evidence="1" type="ORF">CLV31_11615</name>
</gene>
<dbReference type="AlphaFoldDB" id="A0A326RLT9"/>
<keyword evidence="2" id="KW-1185">Reference proteome</keyword>
<organism evidence="1 2">
    <name type="scientific">Algoriphagus aquaeductus</name>
    <dbReference type="NCBI Taxonomy" id="475299"/>
    <lineage>
        <taxon>Bacteria</taxon>
        <taxon>Pseudomonadati</taxon>
        <taxon>Bacteroidota</taxon>
        <taxon>Cytophagia</taxon>
        <taxon>Cytophagales</taxon>
        <taxon>Cyclobacteriaceae</taxon>
        <taxon>Algoriphagus</taxon>
    </lineage>
</organism>
<name>A0A326RLT9_9BACT</name>
<reference evidence="1 2" key="1">
    <citation type="submission" date="2018-06" db="EMBL/GenBank/DDBJ databases">
        <title>Genomic Encyclopedia of Archaeal and Bacterial Type Strains, Phase II (KMG-II): from individual species to whole genera.</title>
        <authorList>
            <person name="Goeker M."/>
        </authorList>
    </citation>
    <scope>NUCLEOTIDE SEQUENCE [LARGE SCALE GENOMIC DNA]</scope>
    <source>
        <strain evidence="1 2">T4</strain>
    </source>
</reference>